<feature type="signal peptide" evidence="1">
    <location>
        <begin position="1"/>
        <end position="25"/>
    </location>
</feature>
<evidence type="ECO:0008006" key="6">
    <source>
        <dbReference type="Google" id="ProtNLM"/>
    </source>
</evidence>
<reference evidence="3 4" key="2">
    <citation type="submission" date="2021-01" db="EMBL/GenBank/DDBJ databases">
        <title>Genomic Encyclopedia of Type Strains, Phase IV (KMG-IV): sequencing the most valuable type-strain genomes for metagenomic binning, comparative biology and taxonomic classification.</title>
        <authorList>
            <person name="Goeker M."/>
        </authorList>
    </citation>
    <scope>NUCLEOTIDE SEQUENCE [LARGE SCALE GENOMIC DNA]</scope>
    <source>
        <strain evidence="3 4">DSM 6130</strain>
    </source>
</reference>
<keyword evidence="1" id="KW-0732">Signal</keyword>
<keyword evidence="4" id="KW-1185">Reference proteome</keyword>
<dbReference type="EMBL" id="JAFBCY010000002">
    <property type="protein sequence ID" value="MBM7851074.1"/>
    <property type="molecule type" value="Genomic_DNA"/>
</dbReference>
<sequence length="108" mass="12378">MFRKFVLAAALAAGGFAAVPTAASAGDVSVRVGVGSPGYYGGGYYQPAYHRGYRHRYRERPYYGYYAPRPRYYGYGPARPRCRVTTVRSWNGYRYVTRTREVCGRRYY</sequence>
<dbReference type="Proteomes" id="UP000758856">
    <property type="component" value="Unassembled WGS sequence"/>
</dbReference>
<reference evidence="2" key="3">
    <citation type="submission" date="2023-01" db="EMBL/GenBank/DDBJ databases">
        <authorList>
            <person name="Sun Q."/>
            <person name="Evtushenko L."/>
        </authorList>
    </citation>
    <scope>NUCLEOTIDE SEQUENCE</scope>
    <source>
        <strain evidence="2">VKM B-1606</strain>
    </source>
</reference>
<dbReference type="RefSeq" id="WP_204949498.1">
    <property type="nucleotide sequence ID" value="NZ_BSFF01000001.1"/>
</dbReference>
<dbReference type="AlphaFoldDB" id="A0A9W6MQE7"/>
<reference evidence="2" key="1">
    <citation type="journal article" date="2014" name="Int. J. Syst. Evol. Microbiol.">
        <title>Complete genome sequence of Corynebacterium casei LMG S-19264T (=DSM 44701T), isolated from a smear-ripened cheese.</title>
        <authorList>
            <consortium name="US DOE Joint Genome Institute (JGI-PGF)"/>
            <person name="Walter F."/>
            <person name="Albersmeier A."/>
            <person name="Kalinowski J."/>
            <person name="Ruckert C."/>
        </authorList>
    </citation>
    <scope>NUCLEOTIDE SEQUENCE</scope>
    <source>
        <strain evidence="2">VKM B-1606</strain>
    </source>
</reference>
<feature type="chain" id="PRO_5040792635" description="Sulfur globule protein" evidence="1">
    <location>
        <begin position="26"/>
        <end position="108"/>
    </location>
</feature>
<protein>
    <recommendedName>
        <fullName evidence="6">Sulfur globule protein</fullName>
    </recommendedName>
</protein>
<dbReference type="EMBL" id="BSFF01000001">
    <property type="protein sequence ID" value="GLK54132.1"/>
    <property type="molecule type" value="Genomic_DNA"/>
</dbReference>
<proteinExistence type="predicted"/>
<evidence type="ECO:0000313" key="3">
    <source>
        <dbReference type="EMBL" id="MBM7851074.1"/>
    </source>
</evidence>
<comment type="caution">
    <text evidence="2">The sequence shown here is derived from an EMBL/GenBank/DDBJ whole genome shotgun (WGS) entry which is preliminary data.</text>
</comment>
<evidence type="ECO:0000256" key="1">
    <source>
        <dbReference type="SAM" id="SignalP"/>
    </source>
</evidence>
<gene>
    <name evidence="2" type="ORF">GCM10008170_01510</name>
    <name evidence="3" type="ORF">JOD31_001299</name>
</gene>
<evidence type="ECO:0000313" key="2">
    <source>
        <dbReference type="EMBL" id="GLK54132.1"/>
    </source>
</evidence>
<evidence type="ECO:0000313" key="4">
    <source>
        <dbReference type="Proteomes" id="UP000758856"/>
    </source>
</evidence>
<name>A0A9W6MQE7_9HYPH</name>
<accession>A0A9W6MQE7</accession>
<organism evidence="2 5">
    <name type="scientific">Methylopila capsulata</name>
    <dbReference type="NCBI Taxonomy" id="61654"/>
    <lineage>
        <taxon>Bacteria</taxon>
        <taxon>Pseudomonadati</taxon>
        <taxon>Pseudomonadota</taxon>
        <taxon>Alphaproteobacteria</taxon>
        <taxon>Hyphomicrobiales</taxon>
        <taxon>Methylopilaceae</taxon>
        <taxon>Methylopila</taxon>
    </lineage>
</organism>
<evidence type="ECO:0000313" key="5">
    <source>
        <dbReference type="Proteomes" id="UP001143400"/>
    </source>
</evidence>
<dbReference type="Proteomes" id="UP001143400">
    <property type="component" value="Unassembled WGS sequence"/>
</dbReference>